<dbReference type="InterPro" id="IPR006140">
    <property type="entry name" value="D-isomer_DH_NAD-bd"/>
</dbReference>
<reference evidence="6 7" key="1">
    <citation type="journal article" date="2019" name="Int. J. Syst. Evol. Microbiol.">
        <title>The Global Catalogue of Microorganisms (GCM) 10K type strain sequencing project: providing services to taxonomists for standard genome sequencing and annotation.</title>
        <authorList>
            <consortium name="The Broad Institute Genomics Platform"/>
            <consortium name="The Broad Institute Genome Sequencing Center for Infectious Disease"/>
            <person name="Wu L."/>
            <person name="Ma J."/>
        </authorList>
    </citation>
    <scope>NUCLEOTIDE SEQUENCE [LARGE SCALE GENOMIC DNA]</scope>
    <source>
        <strain evidence="6 7">JCM 1407</strain>
    </source>
</reference>
<dbReference type="Pfam" id="PF00389">
    <property type="entry name" value="2-Hacid_dh"/>
    <property type="match status" value="1"/>
</dbReference>
<name>A0ABN1JCJ4_9CLOT</name>
<dbReference type="PANTHER" id="PTHR43026">
    <property type="entry name" value="2-HYDROXYACID DEHYDROGENASE HOMOLOG 1-RELATED"/>
    <property type="match status" value="1"/>
</dbReference>
<evidence type="ECO:0000313" key="7">
    <source>
        <dbReference type="Proteomes" id="UP001501510"/>
    </source>
</evidence>
<keyword evidence="7" id="KW-1185">Reference proteome</keyword>
<keyword evidence="2" id="KW-0520">NAD</keyword>
<dbReference type="InterPro" id="IPR029752">
    <property type="entry name" value="D-isomer_DH_CS1"/>
</dbReference>
<protein>
    <submittedName>
        <fullName evidence="6">2-hydroxyacid dehydrogenase</fullName>
    </submittedName>
</protein>
<dbReference type="Proteomes" id="UP001501510">
    <property type="component" value="Unassembled WGS sequence"/>
</dbReference>
<evidence type="ECO:0000259" key="4">
    <source>
        <dbReference type="Pfam" id="PF00389"/>
    </source>
</evidence>
<comment type="similarity">
    <text evidence="1 3">Belongs to the D-isomer specific 2-hydroxyacid dehydrogenase family.</text>
</comment>
<dbReference type="SUPFAM" id="SSF52283">
    <property type="entry name" value="Formate/glycerate dehydrogenase catalytic domain-like"/>
    <property type="match status" value="1"/>
</dbReference>
<dbReference type="PROSITE" id="PS00065">
    <property type="entry name" value="D_2_HYDROXYACID_DH_1"/>
    <property type="match status" value="1"/>
</dbReference>
<organism evidence="6 7">
    <name type="scientific">Clostridium oceanicum</name>
    <dbReference type="NCBI Taxonomy" id="1543"/>
    <lineage>
        <taxon>Bacteria</taxon>
        <taxon>Bacillati</taxon>
        <taxon>Bacillota</taxon>
        <taxon>Clostridia</taxon>
        <taxon>Eubacteriales</taxon>
        <taxon>Clostridiaceae</taxon>
        <taxon>Clostridium</taxon>
    </lineage>
</organism>
<keyword evidence="3" id="KW-0560">Oxidoreductase</keyword>
<evidence type="ECO:0000259" key="5">
    <source>
        <dbReference type="Pfam" id="PF02826"/>
    </source>
</evidence>
<comment type="caution">
    <text evidence="6">The sequence shown here is derived from an EMBL/GenBank/DDBJ whole genome shotgun (WGS) entry which is preliminary data.</text>
</comment>
<gene>
    <name evidence="6" type="ORF">GCM10008906_10320</name>
</gene>
<dbReference type="InterPro" id="IPR006139">
    <property type="entry name" value="D-isomer_2_OHA_DH_cat_dom"/>
</dbReference>
<evidence type="ECO:0000256" key="1">
    <source>
        <dbReference type="ARBA" id="ARBA00005854"/>
    </source>
</evidence>
<proteinExistence type="inferred from homology"/>
<dbReference type="SUPFAM" id="SSF51735">
    <property type="entry name" value="NAD(P)-binding Rossmann-fold domains"/>
    <property type="match status" value="1"/>
</dbReference>
<dbReference type="EMBL" id="BAAACG010000006">
    <property type="protein sequence ID" value="GAA0735940.1"/>
    <property type="molecule type" value="Genomic_DNA"/>
</dbReference>
<dbReference type="PANTHER" id="PTHR43026:SF1">
    <property type="entry name" value="2-HYDROXYACID DEHYDROGENASE HOMOLOG 1-RELATED"/>
    <property type="match status" value="1"/>
</dbReference>
<feature type="domain" description="D-isomer specific 2-hydroxyacid dehydrogenase NAD-binding" evidence="5">
    <location>
        <begin position="112"/>
        <end position="300"/>
    </location>
</feature>
<dbReference type="Pfam" id="PF02826">
    <property type="entry name" value="2-Hacid_dh_C"/>
    <property type="match status" value="1"/>
</dbReference>
<feature type="domain" description="D-isomer specific 2-hydroxyacid dehydrogenase catalytic" evidence="4">
    <location>
        <begin position="10"/>
        <end position="331"/>
    </location>
</feature>
<evidence type="ECO:0000313" key="6">
    <source>
        <dbReference type="EMBL" id="GAA0735940.1"/>
    </source>
</evidence>
<dbReference type="CDD" id="cd12184">
    <property type="entry name" value="HGDH_like"/>
    <property type="match status" value="1"/>
</dbReference>
<dbReference type="RefSeq" id="WP_343759518.1">
    <property type="nucleotide sequence ID" value="NZ_BAAACG010000006.1"/>
</dbReference>
<evidence type="ECO:0000256" key="2">
    <source>
        <dbReference type="ARBA" id="ARBA00023027"/>
    </source>
</evidence>
<evidence type="ECO:0000256" key="3">
    <source>
        <dbReference type="RuleBase" id="RU003719"/>
    </source>
</evidence>
<accession>A0ABN1JCJ4</accession>
<dbReference type="Gene3D" id="3.40.50.720">
    <property type="entry name" value="NAD(P)-binding Rossmann-like Domain"/>
    <property type="match status" value="2"/>
</dbReference>
<sequence length="332" mass="36666">MSTKIVCYGVRDVEVSYFNKLNEFGYEIELVSEFLNYENATKAIGADAVMIRGNCKADRRNIEFLASKGVNYILTRTVGFNHIDLDAAKEFKVRVATVPVYSPNAIAELAVTLSMMLLRNTAYAASKTREKDFTVDSRMFSKEIRNCTVGVIGTGKIGLTSAKLFKGLGAKMIAYDVFQSDAAKEVVEFMSLDEVLSKADIITIHVPYIKGVNYHMINEEFISKMKDGAILINTARGELQDTDAISEALEEGKLGGYGTDVFEGESSFFSKNLRGRELENKAVDKLVSMFPKVIVTPHIGSFTDQALTNMISVSYNNMNDFITSGKCGNEIA</sequence>
<dbReference type="InterPro" id="IPR058205">
    <property type="entry name" value="D-LDH-like"/>
</dbReference>
<dbReference type="InterPro" id="IPR036291">
    <property type="entry name" value="NAD(P)-bd_dom_sf"/>
</dbReference>